<evidence type="ECO:0000313" key="4">
    <source>
        <dbReference type="Proteomes" id="UP000823619"/>
    </source>
</evidence>
<dbReference type="GO" id="GO:0016787">
    <property type="term" value="F:hydrolase activity"/>
    <property type="evidence" value="ECO:0007669"/>
    <property type="project" value="InterPro"/>
</dbReference>
<dbReference type="CDD" id="cd00838">
    <property type="entry name" value="MPP_superfamily"/>
    <property type="match status" value="1"/>
</dbReference>
<dbReference type="Gene3D" id="3.60.21.10">
    <property type="match status" value="1"/>
</dbReference>
<feature type="chain" id="PRO_5038475413" evidence="1">
    <location>
        <begin position="22"/>
        <end position="397"/>
    </location>
</feature>
<dbReference type="Pfam" id="PF00149">
    <property type="entry name" value="Metallophos"/>
    <property type="match status" value="1"/>
</dbReference>
<protein>
    <submittedName>
        <fullName evidence="3">Metallophosphoesterase</fullName>
    </submittedName>
</protein>
<gene>
    <name evidence="3" type="ORF">IAC23_07360</name>
</gene>
<dbReference type="InterPro" id="IPR029052">
    <property type="entry name" value="Metallo-depent_PP-like"/>
</dbReference>
<organism evidence="3 4">
    <name type="scientific">Candidatus Cryptobacteroides merdavium</name>
    <dbReference type="NCBI Taxonomy" id="2840769"/>
    <lineage>
        <taxon>Bacteria</taxon>
        <taxon>Pseudomonadati</taxon>
        <taxon>Bacteroidota</taxon>
        <taxon>Bacteroidia</taxon>
        <taxon>Bacteroidales</taxon>
        <taxon>Candidatus Cryptobacteroides</taxon>
    </lineage>
</organism>
<comment type="caution">
    <text evidence="3">The sequence shown here is derived from an EMBL/GenBank/DDBJ whole genome shotgun (WGS) entry which is preliminary data.</text>
</comment>
<reference evidence="3" key="1">
    <citation type="submission" date="2020-10" db="EMBL/GenBank/DDBJ databases">
        <authorList>
            <person name="Gilroy R."/>
        </authorList>
    </citation>
    <scope>NUCLEOTIDE SEQUENCE</scope>
    <source>
        <strain evidence="3">D5-748</strain>
    </source>
</reference>
<feature type="signal peptide" evidence="1">
    <location>
        <begin position="1"/>
        <end position="21"/>
    </location>
</feature>
<dbReference type="AlphaFoldDB" id="A0A9D9EEH4"/>
<feature type="domain" description="Calcineurin-like phosphoesterase" evidence="2">
    <location>
        <begin position="27"/>
        <end position="267"/>
    </location>
</feature>
<evidence type="ECO:0000256" key="1">
    <source>
        <dbReference type="SAM" id="SignalP"/>
    </source>
</evidence>
<proteinExistence type="predicted"/>
<evidence type="ECO:0000259" key="2">
    <source>
        <dbReference type="Pfam" id="PF00149"/>
    </source>
</evidence>
<dbReference type="EMBL" id="JADIMO010000095">
    <property type="protein sequence ID" value="MBO8445495.1"/>
    <property type="molecule type" value="Genomic_DNA"/>
</dbReference>
<dbReference type="Proteomes" id="UP000823619">
    <property type="component" value="Unassembled WGS sequence"/>
</dbReference>
<name>A0A9D9EEH4_9BACT</name>
<accession>A0A9D9EEH4</accession>
<dbReference type="SUPFAM" id="SSF56300">
    <property type="entry name" value="Metallo-dependent phosphatases"/>
    <property type="match status" value="1"/>
</dbReference>
<sequence length="397" mass="43686">MKHAFLLVLAGFFLSAAILSAANGKVIRFVYCSDLHYGLEREFRGAETGADSVSRAMIAAFGLLENSALPEDGGVSGGEIFGSPDFIVCTGDIANRMEDGVQSASASWEQFCSDWGKYISCTVHSGAESGPEDGCRKCIPLYLVPGNHDISNAIGYPKPLSPERDAASAAGIQRLMTMQCGDCGHVDAGENACSGKPCSTCGFDYSRDRTHYSFVMDSIRFVFMGMWPDSLNREWFCRETAADNDIPVFLFTHDPPEAESKHFTNPNGRHDINSTDRFQNLLSDTCSVKTTGEKPVENWRTLELFFGSHPEIKAYFHGDWNYNEFYTWHGPDGTISLPVFRVDSPMKGFISSGDVTLLSFIVVTIDTGSHTLTARECLWNADRRPGIGWGETATVQY</sequence>
<dbReference type="InterPro" id="IPR004843">
    <property type="entry name" value="Calcineurin-like_PHP"/>
</dbReference>
<reference evidence="3" key="2">
    <citation type="journal article" date="2021" name="PeerJ">
        <title>Extensive microbial diversity within the chicken gut microbiome revealed by metagenomics and culture.</title>
        <authorList>
            <person name="Gilroy R."/>
            <person name="Ravi A."/>
            <person name="Getino M."/>
            <person name="Pursley I."/>
            <person name="Horton D.L."/>
            <person name="Alikhan N.F."/>
            <person name="Baker D."/>
            <person name="Gharbi K."/>
            <person name="Hall N."/>
            <person name="Watson M."/>
            <person name="Adriaenssens E.M."/>
            <person name="Foster-Nyarko E."/>
            <person name="Jarju S."/>
            <person name="Secka A."/>
            <person name="Antonio M."/>
            <person name="Oren A."/>
            <person name="Chaudhuri R.R."/>
            <person name="La Ragione R."/>
            <person name="Hildebrand F."/>
            <person name="Pallen M.J."/>
        </authorList>
    </citation>
    <scope>NUCLEOTIDE SEQUENCE</scope>
    <source>
        <strain evidence="3">D5-748</strain>
    </source>
</reference>
<evidence type="ECO:0000313" key="3">
    <source>
        <dbReference type="EMBL" id="MBO8445495.1"/>
    </source>
</evidence>
<keyword evidence="1" id="KW-0732">Signal</keyword>